<dbReference type="PANTHER" id="PTHR12461:SF99">
    <property type="entry name" value="BIFUNCTIONAL PEPTIDASE AND (3S)-LYSYL HYDROXYLASE JMJD7"/>
    <property type="match status" value="1"/>
</dbReference>
<dbReference type="InterPro" id="IPR041667">
    <property type="entry name" value="Cupin_8"/>
</dbReference>
<dbReference type="SMART" id="SM00558">
    <property type="entry name" value="JmjC"/>
    <property type="match status" value="1"/>
</dbReference>
<sequence length="325" mass="38188">MEQTCEQLINNYCRVISQEAKELYLREEVDTLDANKESLTALQFHQKYVSKNLPLLIKNGVFNWPAVGTWGVDYFRRKIPEKKITVAVTPTGYADAIARNEEDDEEYFVMPEEREMTMSEFLDNLTTPRDDEVLYIQKQNSNFQEEFHELWRDVQEPKCISEAFGKNPDAINFWMGDKRAVTSMHKDPYENIYCVVSGEKEFILHPPTDLPWIPYRKYPSAVYKRDKSSWKIQSVPQNHSDDSSGGDYIPWITVDPLKPDYVRYPMYKNATTVKVSVQAGDVLYLPSLWFHHVQQSQACIAINFWYDMEYDLKYVYFKGLELLTQ</sequence>
<dbReference type="Gene3D" id="2.60.120.10">
    <property type="entry name" value="Jelly Rolls"/>
    <property type="match status" value="1"/>
</dbReference>
<dbReference type="InterPro" id="IPR014710">
    <property type="entry name" value="RmlC-like_jellyroll"/>
</dbReference>
<organism evidence="2 3">
    <name type="scientific">Fopius arisanus</name>
    <dbReference type="NCBI Taxonomy" id="64838"/>
    <lineage>
        <taxon>Eukaryota</taxon>
        <taxon>Metazoa</taxon>
        <taxon>Ecdysozoa</taxon>
        <taxon>Arthropoda</taxon>
        <taxon>Hexapoda</taxon>
        <taxon>Insecta</taxon>
        <taxon>Pterygota</taxon>
        <taxon>Neoptera</taxon>
        <taxon>Endopterygota</taxon>
        <taxon>Hymenoptera</taxon>
        <taxon>Apocrita</taxon>
        <taxon>Ichneumonoidea</taxon>
        <taxon>Braconidae</taxon>
        <taxon>Opiinae</taxon>
        <taxon>Fopius</taxon>
    </lineage>
</organism>
<dbReference type="PANTHER" id="PTHR12461">
    <property type="entry name" value="HYPOXIA-INDUCIBLE FACTOR 1 ALPHA INHIBITOR-RELATED"/>
    <property type="match status" value="1"/>
</dbReference>
<keyword evidence="2" id="KW-1185">Reference proteome</keyword>
<name>A0A9R1TXE3_9HYME</name>
<dbReference type="AlphaFoldDB" id="A0A9R1TXE3"/>
<feature type="domain" description="JmjC" evidence="1">
    <location>
        <begin position="145"/>
        <end position="323"/>
    </location>
</feature>
<dbReference type="KEGG" id="fas:105265545"/>
<gene>
    <name evidence="3" type="primary">JMJD7</name>
</gene>
<evidence type="ECO:0000313" key="2">
    <source>
        <dbReference type="Proteomes" id="UP000694866"/>
    </source>
</evidence>
<evidence type="ECO:0000313" key="3">
    <source>
        <dbReference type="RefSeq" id="XP_011301391.1"/>
    </source>
</evidence>
<dbReference type="Proteomes" id="UP000694866">
    <property type="component" value="Unplaced"/>
</dbReference>
<proteinExistence type="predicted"/>
<dbReference type="OrthoDB" id="415358at2759"/>
<evidence type="ECO:0000259" key="1">
    <source>
        <dbReference type="PROSITE" id="PS51184"/>
    </source>
</evidence>
<dbReference type="RefSeq" id="XP_011301391.1">
    <property type="nucleotide sequence ID" value="XM_011303089.1"/>
</dbReference>
<dbReference type="InterPro" id="IPR003347">
    <property type="entry name" value="JmjC_dom"/>
</dbReference>
<reference evidence="3" key="1">
    <citation type="submission" date="2025-08" db="UniProtKB">
        <authorList>
            <consortium name="RefSeq"/>
        </authorList>
    </citation>
    <scope>IDENTIFICATION</scope>
    <source>
        <strain evidence="3">USDA-PBARC FA_bdor</strain>
        <tissue evidence="3">Whole organism</tissue>
    </source>
</reference>
<dbReference type="Pfam" id="PF13621">
    <property type="entry name" value="Cupin_8"/>
    <property type="match status" value="1"/>
</dbReference>
<dbReference type="SUPFAM" id="SSF51197">
    <property type="entry name" value="Clavaminate synthase-like"/>
    <property type="match status" value="1"/>
</dbReference>
<accession>A0A9R1TXE3</accession>
<protein>
    <submittedName>
        <fullName evidence="3">JmjC domain-containing protein 7</fullName>
    </submittedName>
</protein>
<dbReference type="PROSITE" id="PS51184">
    <property type="entry name" value="JMJC"/>
    <property type="match status" value="1"/>
</dbReference>
<dbReference type="GeneID" id="105265545"/>
<dbReference type="CTD" id="100137047"/>